<keyword evidence="1" id="KW-1133">Transmembrane helix</keyword>
<keyword evidence="1" id="KW-0812">Transmembrane</keyword>
<gene>
    <name evidence="2" type="ORF">RS82_01328</name>
</gene>
<keyword evidence="3" id="KW-1185">Reference proteome</keyword>
<evidence type="ECO:0000313" key="2">
    <source>
        <dbReference type="EMBL" id="KJL43633.1"/>
    </source>
</evidence>
<evidence type="ECO:0000256" key="1">
    <source>
        <dbReference type="SAM" id="Phobius"/>
    </source>
</evidence>
<protein>
    <submittedName>
        <fullName evidence="2">Uncharacterized protein</fullName>
    </submittedName>
</protein>
<evidence type="ECO:0000313" key="3">
    <source>
        <dbReference type="Proteomes" id="UP000034098"/>
    </source>
</evidence>
<feature type="transmembrane region" description="Helical" evidence="1">
    <location>
        <begin position="70"/>
        <end position="90"/>
    </location>
</feature>
<sequence>MTDTTNGKLAHQRQAQDEQPDFITAALKTHRYLRLSFVFAVAALFIGVIIASVAGGYVKGSISYYYWTPARNVFVGVLIAASLAMLALNGRGGAAKIPLGRRTLTLPSPSTLLDFAAIFGPLIAIVPTDVKATEQGLTTFTCEGEEQSCLPKAAFPEVQNAVLTYILTLVVVVVVMLIVQRKEKRKRFALVVPVTAAVTAVALFLFTFVANGAFPYFRIGPWSFSIHYIATFLFFAAFATVVWIRGIRDNDPEDRTPATDTQKLWYKILAIAMAADILFLVGLAVVAQFGIEDAIPGFPEVLFGEAVGLTLFAVFWAMQTRQRWNERITTLPEPGTAAAAQLRQDLATAA</sequence>
<reference evidence="2 3" key="1">
    <citation type="submission" date="2015-02" db="EMBL/GenBank/DDBJ databases">
        <title>Draft genome sequences of ten Microbacterium spp. with emphasis on heavy metal contaminated environments.</title>
        <authorList>
            <person name="Corretto E."/>
        </authorList>
    </citation>
    <scope>NUCLEOTIDE SEQUENCE [LARGE SCALE GENOMIC DNA]</scope>
    <source>
        <strain evidence="2 3">DSM 8608</strain>
    </source>
</reference>
<feature type="transmembrane region" description="Helical" evidence="1">
    <location>
        <begin position="226"/>
        <end position="244"/>
    </location>
</feature>
<comment type="caution">
    <text evidence="2">The sequence shown here is derived from an EMBL/GenBank/DDBJ whole genome shotgun (WGS) entry which is preliminary data.</text>
</comment>
<dbReference type="OrthoDB" id="5141757at2"/>
<organism evidence="2 3">
    <name type="scientific">Microbacterium trichothecenolyticum</name>
    <name type="common">Aureobacterium trichothecenolyticum</name>
    <dbReference type="NCBI Taxonomy" id="69370"/>
    <lineage>
        <taxon>Bacteria</taxon>
        <taxon>Bacillati</taxon>
        <taxon>Actinomycetota</taxon>
        <taxon>Actinomycetes</taxon>
        <taxon>Micrococcales</taxon>
        <taxon>Microbacteriaceae</taxon>
        <taxon>Microbacterium</taxon>
    </lineage>
</organism>
<name>A0A0M2HAZ3_MICTR</name>
<feature type="transmembrane region" description="Helical" evidence="1">
    <location>
        <begin position="37"/>
        <end position="58"/>
    </location>
</feature>
<feature type="transmembrane region" description="Helical" evidence="1">
    <location>
        <begin position="301"/>
        <end position="318"/>
    </location>
</feature>
<keyword evidence="1" id="KW-0472">Membrane</keyword>
<dbReference type="AlphaFoldDB" id="A0A0M2HAZ3"/>
<dbReference type="Proteomes" id="UP000034098">
    <property type="component" value="Unassembled WGS sequence"/>
</dbReference>
<feature type="transmembrane region" description="Helical" evidence="1">
    <location>
        <begin position="111"/>
        <end position="128"/>
    </location>
</feature>
<proteinExistence type="predicted"/>
<feature type="transmembrane region" description="Helical" evidence="1">
    <location>
        <begin position="162"/>
        <end position="179"/>
    </location>
</feature>
<dbReference type="RefSeq" id="WP_045297792.1">
    <property type="nucleotide sequence ID" value="NZ_JYJA01000030.1"/>
</dbReference>
<accession>A0A0M2HAZ3</accession>
<dbReference type="PATRIC" id="fig|69370.6.peg.1364"/>
<feature type="transmembrane region" description="Helical" evidence="1">
    <location>
        <begin position="264"/>
        <end position="289"/>
    </location>
</feature>
<dbReference type="EMBL" id="JYJA01000030">
    <property type="protein sequence ID" value="KJL43633.1"/>
    <property type="molecule type" value="Genomic_DNA"/>
</dbReference>
<feature type="transmembrane region" description="Helical" evidence="1">
    <location>
        <begin position="191"/>
        <end position="214"/>
    </location>
</feature>